<gene>
    <name evidence="2" type="ORF">DNTS_006058</name>
</gene>
<name>A0A553NL94_9TELE</name>
<comment type="caution">
    <text evidence="2">The sequence shown here is derived from an EMBL/GenBank/DDBJ whole genome shotgun (WGS) entry which is preliminary data.</text>
</comment>
<accession>A0A553NL94</accession>
<evidence type="ECO:0000313" key="2">
    <source>
        <dbReference type="EMBL" id="TRY66214.1"/>
    </source>
</evidence>
<feature type="compositionally biased region" description="Basic and acidic residues" evidence="1">
    <location>
        <begin position="39"/>
        <end position="51"/>
    </location>
</feature>
<protein>
    <submittedName>
        <fullName evidence="2">Uncharacterized protein</fullName>
    </submittedName>
</protein>
<feature type="compositionally biased region" description="Basic and acidic residues" evidence="1">
    <location>
        <begin position="1"/>
        <end position="13"/>
    </location>
</feature>
<keyword evidence="3" id="KW-1185">Reference proteome</keyword>
<organism evidence="2 3">
    <name type="scientific">Danionella cerebrum</name>
    <dbReference type="NCBI Taxonomy" id="2873325"/>
    <lineage>
        <taxon>Eukaryota</taxon>
        <taxon>Metazoa</taxon>
        <taxon>Chordata</taxon>
        <taxon>Craniata</taxon>
        <taxon>Vertebrata</taxon>
        <taxon>Euteleostomi</taxon>
        <taxon>Actinopterygii</taxon>
        <taxon>Neopterygii</taxon>
        <taxon>Teleostei</taxon>
        <taxon>Ostariophysi</taxon>
        <taxon>Cypriniformes</taxon>
        <taxon>Danionidae</taxon>
        <taxon>Danioninae</taxon>
        <taxon>Danionella</taxon>
    </lineage>
</organism>
<feature type="region of interest" description="Disordered" evidence="1">
    <location>
        <begin position="1"/>
        <end position="85"/>
    </location>
</feature>
<reference evidence="2 3" key="1">
    <citation type="journal article" date="2019" name="Sci. Data">
        <title>Hybrid genome assembly and annotation of Danionella translucida.</title>
        <authorList>
            <person name="Kadobianskyi M."/>
            <person name="Schulze L."/>
            <person name="Schuelke M."/>
            <person name="Judkewitz B."/>
        </authorList>
    </citation>
    <scope>NUCLEOTIDE SEQUENCE [LARGE SCALE GENOMIC DNA]</scope>
    <source>
        <strain evidence="2 3">Bolton</strain>
    </source>
</reference>
<dbReference type="AlphaFoldDB" id="A0A553NL94"/>
<dbReference type="Proteomes" id="UP000316079">
    <property type="component" value="Unassembled WGS sequence"/>
</dbReference>
<dbReference type="EMBL" id="SRMA01026859">
    <property type="protein sequence ID" value="TRY66214.1"/>
    <property type="molecule type" value="Genomic_DNA"/>
</dbReference>
<proteinExistence type="predicted"/>
<sequence length="117" mass="13062">MEPLTEEYKEDYRGGISHHAAEDDDDPESVPSEGAASRTLEKFTVRPEYRGEGNVNAAGDVTPTEAAHMRLRGRADNHSNTTTLPSVHTGYFPMVKREQTLPEQIGMLRVHVRIVEC</sequence>
<evidence type="ECO:0000313" key="3">
    <source>
        <dbReference type="Proteomes" id="UP000316079"/>
    </source>
</evidence>
<dbReference type="OrthoDB" id="10060424at2759"/>
<evidence type="ECO:0000256" key="1">
    <source>
        <dbReference type="SAM" id="MobiDB-lite"/>
    </source>
</evidence>